<evidence type="ECO:0000256" key="2">
    <source>
        <dbReference type="ARBA" id="ARBA00022475"/>
    </source>
</evidence>
<accession>A0A367GME6</accession>
<dbReference type="AlphaFoldDB" id="A0A367GME6"/>
<organism evidence="7 8">
    <name type="scientific">Mucilaginibacter hurinus</name>
    <dbReference type="NCBI Taxonomy" id="2201324"/>
    <lineage>
        <taxon>Bacteria</taxon>
        <taxon>Pseudomonadati</taxon>
        <taxon>Bacteroidota</taxon>
        <taxon>Sphingobacteriia</taxon>
        <taxon>Sphingobacteriales</taxon>
        <taxon>Sphingobacteriaceae</taxon>
        <taxon>Mucilaginibacter</taxon>
    </lineage>
</organism>
<proteinExistence type="predicted"/>
<feature type="transmembrane region" description="Helical" evidence="6">
    <location>
        <begin position="415"/>
        <end position="437"/>
    </location>
</feature>
<dbReference type="GO" id="GO:0005886">
    <property type="term" value="C:plasma membrane"/>
    <property type="evidence" value="ECO:0007669"/>
    <property type="project" value="UniProtKB-SubCell"/>
</dbReference>
<name>A0A367GME6_9SPHI</name>
<keyword evidence="8" id="KW-1185">Reference proteome</keyword>
<feature type="transmembrane region" description="Helical" evidence="6">
    <location>
        <begin position="12"/>
        <end position="32"/>
    </location>
</feature>
<dbReference type="InterPro" id="IPR002797">
    <property type="entry name" value="Polysacc_synth"/>
</dbReference>
<evidence type="ECO:0000256" key="1">
    <source>
        <dbReference type="ARBA" id="ARBA00004651"/>
    </source>
</evidence>
<feature type="transmembrane region" description="Helical" evidence="6">
    <location>
        <begin position="80"/>
        <end position="103"/>
    </location>
</feature>
<dbReference type="PANTHER" id="PTHR30250">
    <property type="entry name" value="PST FAMILY PREDICTED COLANIC ACID TRANSPORTER"/>
    <property type="match status" value="1"/>
</dbReference>
<feature type="transmembrane region" description="Helical" evidence="6">
    <location>
        <begin position="155"/>
        <end position="176"/>
    </location>
</feature>
<keyword evidence="2" id="KW-1003">Cell membrane</keyword>
<evidence type="ECO:0000313" key="7">
    <source>
        <dbReference type="EMBL" id="RCH54652.1"/>
    </source>
</evidence>
<feature type="transmembrane region" description="Helical" evidence="6">
    <location>
        <begin position="196"/>
        <end position="218"/>
    </location>
</feature>
<dbReference type="PANTHER" id="PTHR30250:SF11">
    <property type="entry name" value="O-ANTIGEN TRANSPORTER-RELATED"/>
    <property type="match status" value="1"/>
</dbReference>
<feature type="transmembrane region" description="Helical" evidence="6">
    <location>
        <begin position="355"/>
        <end position="378"/>
    </location>
</feature>
<sequence>MSTAKKFAGQTAIYGLSTVATRVLSFILTPIYTGVFSANVYGIFSTMFSWASMLNPVLAFGMETTFFRYLNKRPDQKETVYNNTFGTIITLCLLFLVISIPLISQIAEAISIDKSTWHKDFVLYVKLFIAIVVTDALCVVPFARIRGEGRPGRYGLIKFLNIIVFIGLNLTFLYLFPLIVKNDMPGAAWLKSWYNGVWLGYVFISNLVASLLTLLVLLPEVLKLKFKFNWPLMKEMLQYSWPILVGNISFIINENLDKLLLGKLLPDDVSGREVGIYSANARLAIFLNIFIQAFRLGAEPFFFSHAANKNSGHTYARIMNIFVISMCIIFIGLVANIEILKFFINGKNNFEKQQYWSGLGIVPVLLFGYLNLGIYINLSVWYKLSDQTRYGLYISGIGALATVILNLIFIPKYSYVASAWISLTAYTIMAVLSYIWGQKNYAIPYNLRKNLIYIFTSVVVVYISFILFKRNIYIGNGLLLAYVAAAFYFERKELLSIFKR</sequence>
<dbReference type="Pfam" id="PF01943">
    <property type="entry name" value="Polysacc_synt"/>
    <property type="match status" value="1"/>
</dbReference>
<evidence type="ECO:0000256" key="5">
    <source>
        <dbReference type="ARBA" id="ARBA00023136"/>
    </source>
</evidence>
<evidence type="ECO:0000256" key="6">
    <source>
        <dbReference type="SAM" id="Phobius"/>
    </source>
</evidence>
<feature type="transmembrane region" description="Helical" evidence="6">
    <location>
        <begin position="390"/>
        <end position="409"/>
    </location>
</feature>
<dbReference type="RefSeq" id="WP_114005635.1">
    <property type="nucleotide sequence ID" value="NZ_QGDC01000006.1"/>
</dbReference>
<dbReference type="OrthoDB" id="9814608at2"/>
<protein>
    <submittedName>
        <fullName evidence="7">Polysaccharide biosynthesis protein</fullName>
    </submittedName>
</protein>
<dbReference type="EMBL" id="QGDC01000006">
    <property type="protein sequence ID" value="RCH54652.1"/>
    <property type="molecule type" value="Genomic_DNA"/>
</dbReference>
<keyword evidence="5 6" id="KW-0472">Membrane</keyword>
<reference evidence="7 8" key="1">
    <citation type="submission" date="2018-05" db="EMBL/GenBank/DDBJ databases">
        <title>Mucilaginibacter hurinus sp. nov., isolated from briquette warehouse soil.</title>
        <authorList>
            <person name="Choi L."/>
        </authorList>
    </citation>
    <scope>NUCLEOTIDE SEQUENCE [LARGE SCALE GENOMIC DNA]</scope>
    <source>
        <strain evidence="7 8">ZR32</strain>
    </source>
</reference>
<feature type="transmembrane region" description="Helical" evidence="6">
    <location>
        <begin position="473"/>
        <end position="490"/>
    </location>
</feature>
<keyword evidence="4 6" id="KW-1133">Transmembrane helix</keyword>
<evidence type="ECO:0000256" key="3">
    <source>
        <dbReference type="ARBA" id="ARBA00022692"/>
    </source>
</evidence>
<dbReference type="Proteomes" id="UP000253209">
    <property type="component" value="Unassembled WGS sequence"/>
</dbReference>
<dbReference type="InterPro" id="IPR050833">
    <property type="entry name" value="Poly_Biosynth_Transport"/>
</dbReference>
<gene>
    <name evidence="7" type="ORF">DJ568_12600</name>
</gene>
<feature type="transmembrane region" description="Helical" evidence="6">
    <location>
        <begin position="123"/>
        <end position="143"/>
    </location>
</feature>
<keyword evidence="3 6" id="KW-0812">Transmembrane</keyword>
<feature type="transmembrane region" description="Helical" evidence="6">
    <location>
        <begin position="449"/>
        <end position="467"/>
    </location>
</feature>
<comment type="subcellular location">
    <subcellularLocation>
        <location evidence="1">Cell membrane</location>
        <topology evidence="1">Multi-pass membrane protein</topology>
    </subcellularLocation>
</comment>
<comment type="caution">
    <text evidence="7">The sequence shown here is derived from an EMBL/GenBank/DDBJ whole genome shotgun (WGS) entry which is preliminary data.</text>
</comment>
<feature type="transmembrane region" description="Helical" evidence="6">
    <location>
        <begin position="38"/>
        <end position="60"/>
    </location>
</feature>
<evidence type="ECO:0000313" key="8">
    <source>
        <dbReference type="Proteomes" id="UP000253209"/>
    </source>
</evidence>
<feature type="transmembrane region" description="Helical" evidence="6">
    <location>
        <begin position="315"/>
        <end position="335"/>
    </location>
</feature>
<evidence type="ECO:0000256" key="4">
    <source>
        <dbReference type="ARBA" id="ARBA00022989"/>
    </source>
</evidence>